<dbReference type="GO" id="GO:1901907">
    <property type="term" value="P:diadenosine pentaphosphate catabolic process"/>
    <property type="evidence" value="ECO:0007669"/>
    <property type="project" value="TreeGrafter"/>
</dbReference>
<dbReference type="InterPro" id="IPR000086">
    <property type="entry name" value="NUDIX_hydrolase_dom"/>
</dbReference>
<dbReference type="InterPro" id="IPR047198">
    <property type="entry name" value="DDP-like_NUDIX"/>
</dbReference>
<protein>
    <submittedName>
        <fullName evidence="6">NTP pyrophosphohydrolase, MutT family protein</fullName>
    </submittedName>
</protein>
<dbReference type="InterPro" id="IPR015797">
    <property type="entry name" value="NUDIX_hydrolase-like_dom_sf"/>
</dbReference>
<evidence type="ECO:0000313" key="7">
    <source>
        <dbReference type="Proteomes" id="UP000008130"/>
    </source>
</evidence>
<dbReference type="HOGENOM" id="CLU_037162_8_1_5"/>
<dbReference type="GO" id="GO:0005737">
    <property type="term" value="C:cytoplasm"/>
    <property type="evidence" value="ECO:0007669"/>
    <property type="project" value="TreeGrafter"/>
</dbReference>
<evidence type="ECO:0000256" key="4">
    <source>
        <dbReference type="ARBA" id="ARBA00022842"/>
    </source>
</evidence>
<dbReference type="eggNOG" id="COG0494">
    <property type="taxonomic scope" value="Bacteria"/>
</dbReference>
<dbReference type="GO" id="GO:0046872">
    <property type="term" value="F:metal ion binding"/>
    <property type="evidence" value="ECO:0007669"/>
    <property type="project" value="UniProtKB-KW"/>
</dbReference>
<dbReference type="PANTHER" id="PTHR12629">
    <property type="entry name" value="DIPHOSPHOINOSITOL POLYPHOSPHATE PHOSPHOHYDROLASE"/>
    <property type="match status" value="1"/>
</dbReference>
<keyword evidence="3 6" id="KW-0378">Hydrolase</keyword>
<dbReference type="PANTHER" id="PTHR12629:SF0">
    <property type="entry name" value="DIPHOSPHOINOSITOL-POLYPHOSPHATE DIPHOSPHATASE"/>
    <property type="match status" value="1"/>
</dbReference>
<dbReference type="GO" id="GO:1901909">
    <property type="term" value="P:diadenosine hexaphosphate catabolic process"/>
    <property type="evidence" value="ECO:0007669"/>
    <property type="project" value="TreeGrafter"/>
</dbReference>
<dbReference type="GO" id="GO:0071543">
    <property type="term" value="P:diphosphoinositol polyphosphate metabolic process"/>
    <property type="evidence" value="ECO:0007669"/>
    <property type="project" value="TreeGrafter"/>
</dbReference>
<proteinExistence type="predicted"/>
<keyword evidence="7" id="KW-1185">Reference proteome</keyword>
<dbReference type="EMBL" id="CP002568">
    <property type="protein sequence ID" value="ADZ70369.1"/>
    <property type="molecule type" value="Genomic_DNA"/>
</dbReference>
<gene>
    <name evidence="6" type="ordered locus">SL003B_1944</name>
</gene>
<keyword evidence="2" id="KW-0479">Metal-binding</keyword>
<evidence type="ECO:0000313" key="6">
    <source>
        <dbReference type="EMBL" id="ADZ70369.1"/>
    </source>
</evidence>
<dbReference type="Proteomes" id="UP000008130">
    <property type="component" value="Chromosome"/>
</dbReference>
<evidence type="ECO:0000259" key="5">
    <source>
        <dbReference type="PROSITE" id="PS51462"/>
    </source>
</evidence>
<dbReference type="CDD" id="cd04666">
    <property type="entry name" value="NUDIX_DIPP2_like_Nudt4"/>
    <property type="match status" value="1"/>
</dbReference>
<dbReference type="GO" id="GO:0008486">
    <property type="term" value="F:diphosphoinositol-polyphosphate diphosphatase activity"/>
    <property type="evidence" value="ECO:0007669"/>
    <property type="project" value="TreeGrafter"/>
</dbReference>
<evidence type="ECO:0000256" key="1">
    <source>
        <dbReference type="ARBA" id="ARBA00001946"/>
    </source>
</evidence>
<dbReference type="GO" id="GO:0000298">
    <property type="term" value="F:endopolyphosphatase activity"/>
    <property type="evidence" value="ECO:0007669"/>
    <property type="project" value="TreeGrafter"/>
</dbReference>
<dbReference type="STRING" id="991905.SL003B_1944"/>
<evidence type="ECO:0000256" key="3">
    <source>
        <dbReference type="ARBA" id="ARBA00022801"/>
    </source>
</evidence>
<dbReference type="Gene3D" id="3.90.79.10">
    <property type="entry name" value="Nucleoside Triphosphate Pyrophosphohydrolase"/>
    <property type="match status" value="1"/>
</dbReference>
<dbReference type="PROSITE" id="PS51462">
    <property type="entry name" value="NUDIX"/>
    <property type="match status" value="1"/>
</dbReference>
<keyword evidence="4" id="KW-0460">Magnesium</keyword>
<dbReference type="SUPFAM" id="SSF55811">
    <property type="entry name" value="Nudix"/>
    <property type="match status" value="1"/>
</dbReference>
<dbReference type="KEGG" id="pgv:SL003B_1944"/>
<accession>F2IWP5</accession>
<dbReference type="GO" id="GO:0034431">
    <property type="term" value="F:bis(5'-adenosyl)-hexaphosphatase activity"/>
    <property type="evidence" value="ECO:0007669"/>
    <property type="project" value="TreeGrafter"/>
</dbReference>
<sequence>MKQTLSVADTVMSLSHPLNRAWRSVERLFRRPARLQIAALCYRFRNGVLEVLLVSSKSSGRWILPKGWPILHRKAHRTAGIEAFEEAGVVGKVSKKPYARFRSTKGFNHDFRVRTDVLVFLLRAEAQKDDFPEAGQRTALWLPIDEAIGRCSEEGLAAVLRLLKHDMAARQTA</sequence>
<dbReference type="GO" id="GO:0034432">
    <property type="term" value="F:bis(5'-adenosyl)-pentaphosphatase activity"/>
    <property type="evidence" value="ECO:0007669"/>
    <property type="project" value="TreeGrafter"/>
</dbReference>
<reference evidence="6 7" key="1">
    <citation type="journal article" date="2011" name="J. Bacteriol.">
        <title>Complete genome sequence of Polymorphum gilvum SL003B-26A1T, a crude oil-degrading bacterium from oil-polluted saline soil.</title>
        <authorList>
            <person name="Li S.G."/>
            <person name="Tang Y.Q."/>
            <person name="Nie Y."/>
            <person name="Cai M."/>
            <person name="Wu X.L."/>
        </authorList>
    </citation>
    <scope>NUCLEOTIDE SEQUENCE [LARGE SCALE GENOMIC DNA]</scope>
    <source>
        <strain evidence="7">LMG 25793 / CGMCC 1.9160 / SL003B-26A1</strain>
    </source>
</reference>
<comment type="cofactor">
    <cofactor evidence="1">
        <name>Mg(2+)</name>
        <dbReference type="ChEBI" id="CHEBI:18420"/>
    </cofactor>
</comment>
<name>F2IWP5_POLGS</name>
<evidence type="ECO:0000256" key="2">
    <source>
        <dbReference type="ARBA" id="ARBA00022723"/>
    </source>
</evidence>
<organism evidence="6 7">
    <name type="scientific">Polymorphum gilvum (strain LMG 25793 / CGMCC 1.9160 / SL003B-26A1)</name>
    <dbReference type="NCBI Taxonomy" id="991905"/>
    <lineage>
        <taxon>Bacteria</taxon>
        <taxon>Pseudomonadati</taxon>
        <taxon>Pseudomonadota</taxon>
        <taxon>Alphaproteobacteria</taxon>
        <taxon>Rhodobacterales</taxon>
        <taxon>Paracoccaceae</taxon>
        <taxon>Polymorphum</taxon>
    </lineage>
</organism>
<feature type="domain" description="Nudix hydrolase" evidence="5">
    <location>
        <begin position="34"/>
        <end position="164"/>
    </location>
</feature>
<dbReference type="AlphaFoldDB" id="F2IWP5"/>
<dbReference type="RefSeq" id="WP_013652688.1">
    <property type="nucleotide sequence ID" value="NC_015259.1"/>
</dbReference>
<dbReference type="GO" id="GO:1901911">
    <property type="term" value="P:adenosine 5'-(hexahydrogen pentaphosphate) catabolic process"/>
    <property type="evidence" value="ECO:0007669"/>
    <property type="project" value="TreeGrafter"/>
</dbReference>